<evidence type="ECO:0000259" key="12">
    <source>
        <dbReference type="PROSITE" id="PS51123"/>
    </source>
</evidence>
<keyword evidence="7 13" id="KW-0449">Lipoprotein</keyword>
<evidence type="ECO:0000256" key="7">
    <source>
        <dbReference type="ARBA" id="ARBA00023288"/>
    </source>
</evidence>
<evidence type="ECO:0000256" key="8">
    <source>
        <dbReference type="ARBA" id="ARBA00023306"/>
    </source>
</evidence>
<keyword evidence="6" id="KW-0998">Cell outer membrane</keyword>
<dbReference type="InterPro" id="IPR006690">
    <property type="entry name" value="OMPA-like_CS"/>
</dbReference>
<keyword evidence="8 9" id="KW-0131">Cell cycle</keyword>
<dbReference type="EMBL" id="SNYL01000005">
    <property type="protein sequence ID" value="TDQ43721.1"/>
    <property type="molecule type" value="Genomic_DNA"/>
</dbReference>
<comment type="subunit">
    <text evidence="9">The Tol-Pal system is composed of five core proteins: the inner membrane proteins TolA, TolQ and TolR, the periplasmic protein TolB and the outer membrane protein Pal. They form a network linking the inner and outer membranes and the peptidoglycan layer.</text>
</comment>
<evidence type="ECO:0000256" key="1">
    <source>
        <dbReference type="ARBA" id="ARBA00004442"/>
    </source>
</evidence>
<evidence type="ECO:0000256" key="4">
    <source>
        <dbReference type="ARBA" id="ARBA00023136"/>
    </source>
</evidence>
<evidence type="ECO:0000256" key="3">
    <source>
        <dbReference type="ARBA" id="ARBA00022729"/>
    </source>
</evidence>
<dbReference type="InterPro" id="IPR014169">
    <property type="entry name" value="Pal_lipo_C"/>
</dbReference>
<dbReference type="RefSeq" id="WP_133596513.1">
    <property type="nucleotide sequence ID" value="NZ_SNYL01000005.1"/>
</dbReference>
<comment type="function">
    <text evidence="9">Part of the Tol-Pal system, which plays a role in outer membrane invagination during cell division and is important for maintaining outer membrane integrity.</text>
</comment>
<dbReference type="InterPro" id="IPR036737">
    <property type="entry name" value="OmpA-like_sf"/>
</dbReference>
<keyword evidence="14" id="KW-1185">Reference proteome</keyword>
<feature type="compositionally biased region" description="Basic and acidic residues" evidence="11">
    <location>
        <begin position="189"/>
        <end position="203"/>
    </location>
</feature>
<proteinExistence type="inferred from homology"/>
<dbReference type="InterPro" id="IPR006664">
    <property type="entry name" value="OMP_bac"/>
</dbReference>
<dbReference type="CDD" id="cd07185">
    <property type="entry name" value="OmpA_C-like"/>
    <property type="match status" value="1"/>
</dbReference>
<dbReference type="PANTHER" id="PTHR30329">
    <property type="entry name" value="STATOR ELEMENT OF FLAGELLAR MOTOR COMPLEX"/>
    <property type="match status" value="1"/>
</dbReference>
<reference evidence="13 14" key="1">
    <citation type="submission" date="2019-03" db="EMBL/GenBank/DDBJ databases">
        <title>Genomic Encyclopedia of Type Strains, Phase IV (KMG-IV): sequencing the most valuable type-strain genomes for metagenomic binning, comparative biology and taxonomic classification.</title>
        <authorList>
            <person name="Goeker M."/>
        </authorList>
    </citation>
    <scope>NUCLEOTIDE SEQUENCE [LARGE SCALE GENOMIC DNA]</scope>
    <source>
        <strain evidence="13 14">DSM 19605</strain>
    </source>
</reference>
<keyword evidence="4 10" id="KW-0472">Membrane</keyword>
<dbReference type="Gene3D" id="3.30.1330.60">
    <property type="entry name" value="OmpA-like domain"/>
    <property type="match status" value="1"/>
</dbReference>
<evidence type="ECO:0000256" key="2">
    <source>
        <dbReference type="ARBA" id="ARBA00022618"/>
    </source>
</evidence>
<evidence type="ECO:0000313" key="13">
    <source>
        <dbReference type="EMBL" id="TDQ43721.1"/>
    </source>
</evidence>
<dbReference type="OrthoDB" id="9809164at2"/>
<dbReference type="HAMAP" id="MF_02204">
    <property type="entry name" value="Pal"/>
    <property type="match status" value="1"/>
</dbReference>
<evidence type="ECO:0000256" key="6">
    <source>
        <dbReference type="ARBA" id="ARBA00023237"/>
    </source>
</evidence>
<dbReference type="GO" id="GO:0051301">
    <property type="term" value="P:cell division"/>
    <property type="evidence" value="ECO:0007669"/>
    <property type="project" value="UniProtKB-UniRule"/>
</dbReference>
<evidence type="ECO:0000256" key="10">
    <source>
        <dbReference type="PROSITE-ProRule" id="PRU00473"/>
    </source>
</evidence>
<feature type="domain" description="OmpA-like" evidence="12">
    <location>
        <begin position="89"/>
        <end position="203"/>
    </location>
</feature>
<dbReference type="SUPFAM" id="SSF103088">
    <property type="entry name" value="OmpA-like"/>
    <property type="match status" value="1"/>
</dbReference>
<gene>
    <name evidence="9" type="primary">pal</name>
    <name evidence="13" type="ORF">DFR43_10571</name>
</gene>
<evidence type="ECO:0000313" key="14">
    <source>
        <dbReference type="Proteomes" id="UP000295510"/>
    </source>
</evidence>
<keyword evidence="5" id="KW-0564">Palmitate</keyword>
<dbReference type="PRINTS" id="PR01021">
    <property type="entry name" value="OMPADOMAIN"/>
</dbReference>
<dbReference type="GO" id="GO:0009279">
    <property type="term" value="C:cell outer membrane"/>
    <property type="evidence" value="ECO:0007669"/>
    <property type="project" value="UniProtKB-SubCell"/>
</dbReference>
<accession>A0A4R6UB15</accession>
<evidence type="ECO:0000256" key="11">
    <source>
        <dbReference type="SAM" id="MobiDB-lite"/>
    </source>
</evidence>
<name>A0A4R6UB15_9BURK</name>
<protein>
    <recommendedName>
        <fullName evidence="9">Peptidoglycan-associated protein</fullName>
    </recommendedName>
</protein>
<comment type="subcellular location">
    <subcellularLocation>
        <location evidence="1">Cell outer membrane</location>
    </subcellularLocation>
</comment>
<dbReference type="NCBIfam" id="TIGR02802">
    <property type="entry name" value="Pal_lipo"/>
    <property type="match status" value="1"/>
</dbReference>
<keyword evidence="2 9" id="KW-0132">Cell division</keyword>
<comment type="similarity">
    <text evidence="9">Belongs to the Pal lipoprotein family.</text>
</comment>
<keyword evidence="3" id="KW-0732">Signal</keyword>
<evidence type="ECO:0000256" key="5">
    <source>
        <dbReference type="ARBA" id="ARBA00023139"/>
    </source>
</evidence>
<feature type="region of interest" description="Disordered" evidence="11">
    <location>
        <begin position="57"/>
        <end position="88"/>
    </location>
</feature>
<evidence type="ECO:0000256" key="9">
    <source>
        <dbReference type="HAMAP-Rule" id="MF_02204"/>
    </source>
</evidence>
<dbReference type="InterPro" id="IPR050330">
    <property type="entry name" value="Bact_OuterMem_StrucFunc"/>
</dbReference>
<sequence>MKHLDTSTQVSSRFPFGSWLGGAPNWRHAAAACVAALALAGCGSSVKLDEAPVSDRTGVAVQPGGGLADSGSGADQRAVPSVQAESEQVGQAPAGLSRLIYFDFDDYTVKPEFMPLLEGHARFLNADRQRRVVLEGHTDERGGREYNLALGQRRADAVRRSLALLGVSEQQMESVSFGKEKPANPGSDEEAHRQNRRVELSYR</sequence>
<feature type="region of interest" description="Disordered" evidence="11">
    <location>
        <begin position="171"/>
        <end position="203"/>
    </location>
</feature>
<dbReference type="PROSITE" id="PS01068">
    <property type="entry name" value="OMPA_1"/>
    <property type="match status" value="1"/>
</dbReference>
<dbReference type="AlphaFoldDB" id="A0A4R6UB15"/>
<dbReference type="InterPro" id="IPR039001">
    <property type="entry name" value="Pal"/>
</dbReference>
<organism evidence="13 14">
    <name type="scientific">Tepidicella xavieri</name>
    <dbReference type="NCBI Taxonomy" id="360241"/>
    <lineage>
        <taxon>Bacteria</taxon>
        <taxon>Pseudomonadati</taxon>
        <taxon>Pseudomonadota</taxon>
        <taxon>Betaproteobacteria</taxon>
        <taxon>Burkholderiales</taxon>
        <taxon>Tepidicella</taxon>
    </lineage>
</organism>
<dbReference type="PANTHER" id="PTHR30329:SF21">
    <property type="entry name" value="LIPOPROTEIN YIAD-RELATED"/>
    <property type="match status" value="1"/>
</dbReference>
<dbReference type="InterPro" id="IPR006665">
    <property type="entry name" value="OmpA-like"/>
</dbReference>
<dbReference type="PROSITE" id="PS51123">
    <property type="entry name" value="OMPA_2"/>
    <property type="match status" value="1"/>
</dbReference>
<dbReference type="Proteomes" id="UP000295510">
    <property type="component" value="Unassembled WGS sequence"/>
</dbReference>
<dbReference type="Pfam" id="PF00691">
    <property type="entry name" value="OmpA"/>
    <property type="match status" value="1"/>
</dbReference>
<comment type="caution">
    <text evidence="13">The sequence shown here is derived from an EMBL/GenBank/DDBJ whole genome shotgun (WGS) entry which is preliminary data.</text>
</comment>